<reference evidence="1" key="1">
    <citation type="submission" date="2023-04" db="EMBL/GenBank/DDBJ databases">
        <authorList>
            <person name="Vijverberg K."/>
            <person name="Xiong W."/>
            <person name="Schranz E."/>
        </authorList>
    </citation>
    <scope>NUCLEOTIDE SEQUENCE</scope>
</reference>
<dbReference type="AlphaFoldDB" id="A0AA36EIM3"/>
<evidence type="ECO:0000313" key="2">
    <source>
        <dbReference type="Proteomes" id="UP001177003"/>
    </source>
</evidence>
<organism evidence="1 2">
    <name type="scientific">Lactuca saligna</name>
    <name type="common">Willowleaf lettuce</name>
    <dbReference type="NCBI Taxonomy" id="75948"/>
    <lineage>
        <taxon>Eukaryota</taxon>
        <taxon>Viridiplantae</taxon>
        <taxon>Streptophyta</taxon>
        <taxon>Embryophyta</taxon>
        <taxon>Tracheophyta</taxon>
        <taxon>Spermatophyta</taxon>
        <taxon>Magnoliopsida</taxon>
        <taxon>eudicotyledons</taxon>
        <taxon>Gunneridae</taxon>
        <taxon>Pentapetalae</taxon>
        <taxon>asterids</taxon>
        <taxon>campanulids</taxon>
        <taxon>Asterales</taxon>
        <taxon>Asteraceae</taxon>
        <taxon>Cichorioideae</taxon>
        <taxon>Cichorieae</taxon>
        <taxon>Lactucinae</taxon>
        <taxon>Lactuca</taxon>
    </lineage>
</organism>
<dbReference type="Proteomes" id="UP001177003">
    <property type="component" value="Chromosome 8"/>
</dbReference>
<protein>
    <submittedName>
        <fullName evidence="1">Uncharacterized protein</fullName>
    </submittedName>
</protein>
<proteinExistence type="predicted"/>
<sequence length="127" mass="14577">MLSASHFVSHGIPGKVLDVKVVLSEHKIDVQEETQTFQDTIDKGIQETRTGILKTEMESMDSKILNHSLQKTDPHSFQPLHLLPPNSIRLQLLDQGKVKLWKFSEKSEPNFGNELQKKSPFFSDHWK</sequence>
<accession>A0AA36EIM3</accession>
<dbReference type="EMBL" id="OX465084">
    <property type="protein sequence ID" value="CAI9298226.1"/>
    <property type="molecule type" value="Genomic_DNA"/>
</dbReference>
<name>A0AA36EIM3_LACSI</name>
<gene>
    <name evidence="1" type="ORF">LSALG_LOCUS37001</name>
</gene>
<evidence type="ECO:0000313" key="1">
    <source>
        <dbReference type="EMBL" id="CAI9298226.1"/>
    </source>
</evidence>
<keyword evidence="2" id="KW-1185">Reference proteome</keyword>